<feature type="domain" description="Ig-like" evidence="2">
    <location>
        <begin position="370"/>
        <end position="453"/>
    </location>
</feature>
<feature type="chain" id="PRO_5026084742" evidence="1">
    <location>
        <begin position="27"/>
        <end position="1082"/>
    </location>
</feature>
<evidence type="ECO:0000259" key="2">
    <source>
        <dbReference type="Pfam" id="PF19081"/>
    </source>
</evidence>
<dbReference type="RefSeq" id="WP_166247819.1">
    <property type="nucleotide sequence ID" value="NZ_CP049616.1"/>
</dbReference>
<keyword evidence="1" id="KW-0732">Signal</keyword>
<dbReference type="InterPro" id="IPR013783">
    <property type="entry name" value="Ig-like_fold"/>
</dbReference>
<dbReference type="KEGG" id="mut:GVT53_05550"/>
<evidence type="ECO:0000313" key="4">
    <source>
        <dbReference type="Proteomes" id="UP000502928"/>
    </source>
</evidence>
<sequence>MDQLLLLGKKCLFLILLLSSAWTLEAQTFATTINSEDEVDNSTNAIDGDLSTSANVRASSGLALGVGAYDGHLELEFPSTLTSNTQSFVKIETEDDLLPSLLGGSLGSLLSNVLGVVLIGNQQFIVTVKNNDNNVLQESSFGTNAFSSDQLRVVTDANNDFYLAIAPEDDYNRVRIENQIGSVLGLFNTRSLDVFGAFYGGDPSLCGTPSYTSFDGSGLSLDLLGLGGAGVTNPNLAIDGDLNTASEVGLGVLGVAASIEQTVYFDSLSQPGDNFYVRLAVDPSLLTLGVADNIQVIAQNGSESPIFSGNLSALLDLDLLGLLEGGQVATIPLDPSGQANRVTFRLSSLLNVDIAQSFDLYEVYRAPALPELDASSQDVSICTGESVDLVATTAAGNELRWYDSETNGNLLATVNSGDPYTTPVLTASTTYYVAAANPSCPEESPRIPVEVNVVDIPTAADIDIIGDESPICSSNNVVLTPSSDIDGTYTWFFDANATNEITDGLTVGAVTYTIDPEDGALIISGLDQGGSPYTYYARVTESSAGCENAAGDLQSATVQIVDSGASIAIDATPVITLDILSDIFQVDPTFNVSGSISGDASPGDAIILSVNGQTFNGVLDANLDFSVDVNGIDLSLDANSAIEVFVDGGLCSLTGGIDIDIPDLIIDDLVQTFCASDNPTLLDLVVNVDNIAFFDSLDAALALDLGTPLVDGEVYFAGILGVPLEVLVRVGITVNLINPSTPTASETTQTFCASENPTLADIQVNESNILFFADAGANTTLDVTTPLVDGESYFVANVSAEGCISTSLLEIIVNLEGRTPTTNSVTQTFCASAGLTLADIQVNESNILFYDSATGGQELDASTLLSDGTYYLSLEETSGCESPTRLEVTVVLQEDEPITLTGQSEDACINQEYTYTTESGKQNYSWTVTGGTVVDGGGITDDFVSVNWTSLQENSISIAYDDPAACTPSDAFELDVATIECGEVLDEEFCLMVYNEFSPNNDGFNDFFEIECIEDYSNTIEVFNRNGNTVFKAVDYRNTWNGIANVNGILNKGDHLPSGTYYYVVNIPELNRNLVGWLQLAR</sequence>
<dbReference type="AlphaFoldDB" id="A0A6G7J0N0"/>
<proteinExistence type="predicted"/>
<name>A0A6G7J0N0_9FLAO</name>
<dbReference type="EMBL" id="CP049616">
    <property type="protein sequence ID" value="QII44158.1"/>
    <property type="molecule type" value="Genomic_DNA"/>
</dbReference>
<dbReference type="InterPro" id="IPR026341">
    <property type="entry name" value="T9SS_type_B"/>
</dbReference>
<dbReference type="Pfam" id="PF13585">
    <property type="entry name" value="CHU_C"/>
    <property type="match status" value="1"/>
</dbReference>
<dbReference type="NCBIfam" id="TIGR04131">
    <property type="entry name" value="Bac_Flav_CTERM"/>
    <property type="match status" value="1"/>
</dbReference>
<protein>
    <submittedName>
        <fullName evidence="3">T9SS type B sorting domain-containing protein</fullName>
    </submittedName>
</protein>
<dbReference type="InterPro" id="IPR044023">
    <property type="entry name" value="Ig_7"/>
</dbReference>
<gene>
    <name evidence="3" type="ORF">GVT53_05550</name>
</gene>
<organism evidence="3 4">
    <name type="scientific">Flagellimonas oceani</name>
    <dbReference type="NCBI Taxonomy" id="2698672"/>
    <lineage>
        <taxon>Bacteria</taxon>
        <taxon>Pseudomonadati</taxon>
        <taxon>Bacteroidota</taxon>
        <taxon>Flavobacteriia</taxon>
        <taxon>Flavobacteriales</taxon>
        <taxon>Flavobacteriaceae</taxon>
        <taxon>Flagellimonas</taxon>
    </lineage>
</organism>
<keyword evidence="4" id="KW-1185">Reference proteome</keyword>
<evidence type="ECO:0000256" key="1">
    <source>
        <dbReference type="SAM" id="SignalP"/>
    </source>
</evidence>
<feature type="signal peptide" evidence="1">
    <location>
        <begin position="1"/>
        <end position="26"/>
    </location>
</feature>
<reference evidence="3 4" key="1">
    <citation type="submission" date="2020-02" db="EMBL/GenBank/DDBJ databases">
        <title>Complete genome of Muricauda sp. 501str8.</title>
        <authorList>
            <person name="Dong B."/>
            <person name="Zhu S."/>
            <person name="Yang J."/>
            <person name="Chen J."/>
        </authorList>
    </citation>
    <scope>NUCLEOTIDE SEQUENCE [LARGE SCALE GENOMIC DNA]</scope>
    <source>
        <strain evidence="3 4">501str8</strain>
    </source>
</reference>
<dbReference type="Gene3D" id="2.60.40.10">
    <property type="entry name" value="Immunoglobulins"/>
    <property type="match status" value="1"/>
</dbReference>
<dbReference type="Proteomes" id="UP000502928">
    <property type="component" value="Chromosome"/>
</dbReference>
<dbReference type="Pfam" id="PF19081">
    <property type="entry name" value="Ig_7"/>
    <property type="match status" value="1"/>
</dbReference>
<accession>A0A6G7J0N0</accession>
<evidence type="ECO:0000313" key="3">
    <source>
        <dbReference type="EMBL" id="QII44158.1"/>
    </source>
</evidence>